<dbReference type="InterPro" id="IPR001251">
    <property type="entry name" value="CRAL-TRIO_dom"/>
</dbReference>
<accession>A0A1Y1Y2K6</accession>
<feature type="domain" description="CRAL-TRIO" evidence="1">
    <location>
        <begin position="74"/>
        <end position="243"/>
    </location>
</feature>
<dbReference type="AlphaFoldDB" id="A0A1Y1Y2K6"/>
<dbReference type="SMART" id="SM00516">
    <property type="entry name" value="SEC14"/>
    <property type="match status" value="1"/>
</dbReference>
<dbReference type="InterPro" id="IPR052578">
    <property type="entry name" value="PI_Transfer_CRAL-TRIO"/>
</dbReference>
<dbReference type="OrthoDB" id="75724at2759"/>
<dbReference type="InParanoid" id="A0A1Y1Y2K6"/>
<evidence type="ECO:0000259" key="1">
    <source>
        <dbReference type="PROSITE" id="PS50191"/>
    </source>
</evidence>
<dbReference type="Pfam" id="PF00650">
    <property type="entry name" value="CRAL_TRIO"/>
    <property type="match status" value="1"/>
</dbReference>
<dbReference type="InterPro" id="IPR036865">
    <property type="entry name" value="CRAL-TRIO_dom_sf"/>
</dbReference>
<dbReference type="CDD" id="cd00170">
    <property type="entry name" value="SEC14"/>
    <property type="match status" value="1"/>
</dbReference>
<reference evidence="2 3" key="1">
    <citation type="submission" date="2016-07" db="EMBL/GenBank/DDBJ databases">
        <title>Pervasive Adenine N6-methylation of Active Genes in Fungi.</title>
        <authorList>
            <consortium name="DOE Joint Genome Institute"/>
            <person name="Mondo S.J."/>
            <person name="Dannebaum R.O."/>
            <person name="Kuo R.C."/>
            <person name="Labutti K."/>
            <person name="Haridas S."/>
            <person name="Kuo A."/>
            <person name="Salamov A."/>
            <person name="Ahrendt S.R."/>
            <person name="Lipzen A."/>
            <person name="Sullivan W."/>
            <person name="Andreopoulos W.B."/>
            <person name="Clum A."/>
            <person name="Lindquist E."/>
            <person name="Daum C."/>
            <person name="Ramamoorthy G.K."/>
            <person name="Gryganskyi A."/>
            <person name="Culley D."/>
            <person name="Magnuson J.K."/>
            <person name="James T.Y."/>
            <person name="O'Malley M.A."/>
            <person name="Stajich J.E."/>
            <person name="Spatafora J.W."/>
            <person name="Visel A."/>
            <person name="Grigoriev I.V."/>
        </authorList>
    </citation>
    <scope>NUCLEOTIDE SEQUENCE [LARGE SCALE GENOMIC DNA]</scope>
    <source>
        <strain evidence="2 3">CBS 931.73</strain>
    </source>
</reference>
<organism evidence="2 3">
    <name type="scientific">Basidiobolus meristosporus CBS 931.73</name>
    <dbReference type="NCBI Taxonomy" id="1314790"/>
    <lineage>
        <taxon>Eukaryota</taxon>
        <taxon>Fungi</taxon>
        <taxon>Fungi incertae sedis</taxon>
        <taxon>Zoopagomycota</taxon>
        <taxon>Entomophthoromycotina</taxon>
        <taxon>Basidiobolomycetes</taxon>
        <taxon>Basidiobolales</taxon>
        <taxon>Basidiobolaceae</taxon>
        <taxon>Basidiobolus</taxon>
    </lineage>
</organism>
<evidence type="ECO:0000313" key="3">
    <source>
        <dbReference type="Proteomes" id="UP000193498"/>
    </source>
</evidence>
<gene>
    <name evidence="2" type="ORF">K493DRAFT_303521</name>
</gene>
<sequence length="243" mass="29199">MNHFNREGRQDKKHRLDLTTYEKLKEALSEKINFTYSDVERFWIANKGDFDATLNHIMETLNWRKEVEYDNIHNEDFSDVLKTGELFFHKTALDGSTVLVWRSCKHIPGLIQRSREARFFLWMMAKAERADLIKNKFTLLFDRTMATRANADLGLAREILPMLQRHFPECLERVLVYPTSLFLNTLWCCVKPFLDPMVRQKIYFWKEHDYLENIRRFVEFDQFQWNQLERHNDPTGIDTVLAK</sequence>
<dbReference type="PROSITE" id="PS50191">
    <property type="entry name" value="CRAL_TRIO"/>
    <property type="match status" value="1"/>
</dbReference>
<dbReference type="GO" id="GO:0008526">
    <property type="term" value="F:phosphatidylinositol transfer activity"/>
    <property type="evidence" value="ECO:0007669"/>
    <property type="project" value="TreeGrafter"/>
</dbReference>
<protein>
    <submittedName>
        <fullName evidence="2">CRAL/TRIO domain-containing protein</fullName>
    </submittedName>
</protein>
<name>A0A1Y1Y2K6_9FUNG</name>
<dbReference type="SUPFAM" id="SSF46938">
    <property type="entry name" value="CRAL/TRIO N-terminal domain"/>
    <property type="match status" value="1"/>
</dbReference>
<dbReference type="PANTHER" id="PTHR45824:SF29">
    <property type="entry name" value="GH16843P"/>
    <property type="match status" value="1"/>
</dbReference>
<dbReference type="SUPFAM" id="SSF52087">
    <property type="entry name" value="CRAL/TRIO domain"/>
    <property type="match status" value="1"/>
</dbReference>
<dbReference type="EMBL" id="MCFE01000287">
    <property type="protein sequence ID" value="ORX92233.1"/>
    <property type="molecule type" value="Genomic_DNA"/>
</dbReference>
<dbReference type="PANTHER" id="PTHR45824">
    <property type="entry name" value="GH16843P"/>
    <property type="match status" value="1"/>
</dbReference>
<proteinExistence type="predicted"/>
<evidence type="ECO:0000313" key="2">
    <source>
        <dbReference type="EMBL" id="ORX92233.1"/>
    </source>
</evidence>
<dbReference type="Gene3D" id="3.40.525.10">
    <property type="entry name" value="CRAL-TRIO lipid binding domain"/>
    <property type="match status" value="1"/>
</dbReference>
<dbReference type="InterPro" id="IPR036273">
    <property type="entry name" value="CRAL/TRIO_N_dom_sf"/>
</dbReference>
<keyword evidence="3" id="KW-1185">Reference proteome</keyword>
<comment type="caution">
    <text evidence="2">The sequence shown here is derived from an EMBL/GenBank/DDBJ whole genome shotgun (WGS) entry which is preliminary data.</text>
</comment>
<dbReference type="Proteomes" id="UP000193498">
    <property type="component" value="Unassembled WGS sequence"/>
</dbReference>